<dbReference type="CDD" id="cd02573">
    <property type="entry name" value="PseudoU_synth_EcTruB"/>
    <property type="match status" value="1"/>
</dbReference>
<dbReference type="InterPro" id="IPR020103">
    <property type="entry name" value="PsdUridine_synth_cat_dom_sf"/>
</dbReference>
<keyword evidence="4 5" id="KW-0413">Isomerase</keyword>
<proteinExistence type="inferred from homology"/>
<dbReference type="EMBL" id="PDOE01000001">
    <property type="protein sequence ID" value="RKL69039.1"/>
    <property type="molecule type" value="Genomic_DNA"/>
</dbReference>
<name>A0A3A9KA15_9BACI</name>
<dbReference type="EC" id="5.4.99.25" evidence="5"/>
<dbReference type="InterPro" id="IPR014780">
    <property type="entry name" value="tRNA_psdUridine_synth_TruB"/>
</dbReference>
<comment type="similarity">
    <text evidence="2 5">Belongs to the pseudouridine synthase TruB family. Type 1 subfamily.</text>
</comment>
<evidence type="ECO:0000256" key="5">
    <source>
        <dbReference type="HAMAP-Rule" id="MF_01080"/>
    </source>
</evidence>
<dbReference type="InterPro" id="IPR002501">
    <property type="entry name" value="PsdUridine_synth_N"/>
</dbReference>
<keyword evidence="9" id="KW-1185">Reference proteome</keyword>
<comment type="caution">
    <text evidence="8">The sequence shown here is derived from an EMBL/GenBank/DDBJ whole genome shotgun (WGS) entry which is preliminary data.</text>
</comment>
<dbReference type="GO" id="GO:0003723">
    <property type="term" value="F:RNA binding"/>
    <property type="evidence" value="ECO:0007669"/>
    <property type="project" value="InterPro"/>
</dbReference>
<dbReference type="AlphaFoldDB" id="A0A3A9KA15"/>
<evidence type="ECO:0000313" key="8">
    <source>
        <dbReference type="EMBL" id="RKL69039.1"/>
    </source>
</evidence>
<dbReference type="PANTHER" id="PTHR13767:SF2">
    <property type="entry name" value="PSEUDOURIDYLATE SYNTHASE TRUB1"/>
    <property type="match status" value="1"/>
</dbReference>
<dbReference type="Pfam" id="PF01509">
    <property type="entry name" value="TruB_N"/>
    <property type="match status" value="1"/>
</dbReference>
<evidence type="ECO:0000256" key="1">
    <source>
        <dbReference type="ARBA" id="ARBA00000385"/>
    </source>
</evidence>
<comment type="function">
    <text evidence="5">Responsible for synthesis of pseudouridine from uracil-55 in the psi GC loop of transfer RNAs.</text>
</comment>
<evidence type="ECO:0000256" key="4">
    <source>
        <dbReference type="ARBA" id="ARBA00023235"/>
    </source>
</evidence>
<evidence type="ECO:0000259" key="7">
    <source>
        <dbReference type="Pfam" id="PF16198"/>
    </source>
</evidence>
<organism evidence="8 9">
    <name type="scientific">Salipaludibacillus neizhouensis</name>
    <dbReference type="NCBI Taxonomy" id="885475"/>
    <lineage>
        <taxon>Bacteria</taxon>
        <taxon>Bacillati</taxon>
        <taxon>Bacillota</taxon>
        <taxon>Bacilli</taxon>
        <taxon>Bacillales</taxon>
        <taxon>Bacillaceae</taxon>
    </lineage>
</organism>
<sequence>MSNELIGVFPLWKPKGMTSFSAVREVGKRFGTKKAGHTGTLDPDVEGVLPVCLGRATKIVEYLTAEKKTYIGEVTLGFSTTTEDSSGELVDKKEIKEDITEDSAKAVLRQLEGVIKQTPPMYSAVKIKGKKLYEYAREGITIDRPSREITIYELELLDHPKKNQDGTVSFSFRAVCSKGTYIRTLTVAIGEKLGYPAHMSHLIREASGAFHRENCYTLETLDEYRLQDKQQDLLISPEEALSSFPKITVTDHDAMRVMQGAILTIPEEVKSMDETIWGLYNQQGECLALYKKDEKRADSMKPEKMIRTVHQR</sequence>
<feature type="domain" description="Pseudouridine synthase II N-terminal" evidence="6">
    <location>
        <begin position="29"/>
        <end position="182"/>
    </location>
</feature>
<dbReference type="GO" id="GO:1990481">
    <property type="term" value="P:mRNA pseudouridine synthesis"/>
    <property type="evidence" value="ECO:0007669"/>
    <property type="project" value="TreeGrafter"/>
</dbReference>
<protein>
    <recommendedName>
        <fullName evidence="5">tRNA pseudouridine synthase B</fullName>
        <ecNumber evidence="5">5.4.99.25</ecNumber>
    </recommendedName>
    <alternativeName>
        <fullName evidence="5">tRNA pseudouridine(55) synthase</fullName>
        <shortName evidence="5">Psi55 synthase</shortName>
    </alternativeName>
    <alternativeName>
        <fullName evidence="5">tRNA pseudouridylate synthase</fullName>
    </alternativeName>
    <alternativeName>
        <fullName evidence="5">tRNA-uridine isomerase</fullName>
    </alternativeName>
</protein>
<reference evidence="8 9" key="1">
    <citation type="submission" date="2017-10" db="EMBL/GenBank/DDBJ databases">
        <title>Bacillus sp. nov., a halophilic bacterium isolated from a Keqin Lake.</title>
        <authorList>
            <person name="Wang H."/>
        </authorList>
    </citation>
    <scope>NUCLEOTIDE SEQUENCE [LARGE SCALE GENOMIC DNA]</scope>
    <source>
        <strain evidence="8 9">KCTC 13187</strain>
    </source>
</reference>
<dbReference type="NCBIfam" id="TIGR00431">
    <property type="entry name" value="TruB"/>
    <property type="match status" value="1"/>
</dbReference>
<feature type="active site" description="Nucleophile" evidence="5">
    <location>
        <position position="42"/>
    </location>
</feature>
<feature type="domain" description="tRNA pseudouridylate synthase B C-terminal" evidence="7">
    <location>
        <begin position="183"/>
        <end position="234"/>
    </location>
</feature>
<dbReference type="GO" id="GO:0031119">
    <property type="term" value="P:tRNA pseudouridine synthesis"/>
    <property type="evidence" value="ECO:0007669"/>
    <property type="project" value="UniProtKB-UniRule"/>
</dbReference>
<dbReference type="InterPro" id="IPR032819">
    <property type="entry name" value="TruB_C"/>
</dbReference>
<accession>A0A3A9KA15</accession>
<gene>
    <name evidence="5" type="primary">truB</name>
    <name evidence="8" type="ORF">CR203_03085</name>
</gene>
<dbReference type="RefSeq" id="WP_110936322.1">
    <property type="nucleotide sequence ID" value="NZ_KZ614146.1"/>
</dbReference>
<evidence type="ECO:0000313" key="9">
    <source>
        <dbReference type="Proteomes" id="UP000281498"/>
    </source>
</evidence>
<evidence type="ECO:0000259" key="6">
    <source>
        <dbReference type="Pfam" id="PF01509"/>
    </source>
</evidence>
<dbReference type="FunFam" id="3.30.2350.10:FF:000011">
    <property type="entry name" value="tRNA pseudouridine synthase B"/>
    <property type="match status" value="1"/>
</dbReference>
<dbReference type="HAMAP" id="MF_01080">
    <property type="entry name" value="TruB_bact"/>
    <property type="match status" value="1"/>
</dbReference>
<dbReference type="OrthoDB" id="9802309at2"/>
<keyword evidence="3 5" id="KW-0819">tRNA processing</keyword>
<evidence type="ECO:0000256" key="2">
    <source>
        <dbReference type="ARBA" id="ARBA00005642"/>
    </source>
</evidence>
<dbReference type="Proteomes" id="UP000281498">
    <property type="component" value="Unassembled WGS sequence"/>
</dbReference>
<dbReference type="PANTHER" id="PTHR13767">
    <property type="entry name" value="TRNA-PSEUDOURIDINE SYNTHASE"/>
    <property type="match status" value="1"/>
</dbReference>
<comment type="catalytic activity">
    <reaction evidence="1 5">
        <text>uridine(55) in tRNA = pseudouridine(55) in tRNA</text>
        <dbReference type="Rhea" id="RHEA:42532"/>
        <dbReference type="Rhea" id="RHEA-COMP:10101"/>
        <dbReference type="Rhea" id="RHEA-COMP:10102"/>
        <dbReference type="ChEBI" id="CHEBI:65314"/>
        <dbReference type="ChEBI" id="CHEBI:65315"/>
        <dbReference type="EC" id="5.4.99.25"/>
    </reaction>
</comment>
<dbReference type="Gene3D" id="3.30.2350.10">
    <property type="entry name" value="Pseudouridine synthase"/>
    <property type="match status" value="1"/>
</dbReference>
<dbReference type="GO" id="GO:0160148">
    <property type="term" value="F:tRNA pseudouridine(55) synthase activity"/>
    <property type="evidence" value="ECO:0007669"/>
    <property type="project" value="UniProtKB-EC"/>
</dbReference>
<evidence type="ECO:0000256" key="3">
    <source>
        <dbReference type="ARBA" id="ARBA00022694"/>
    </source>
</evidence>
<dbReference type="SUPFAM" id="SSF55120">
    <property type="entry name" value="Pseudouridine synthase"/>
    <property type="match status" value="1"/>
</dbReference>
<dbReference type="Pfam" id="PF16198">
    <property type="entry name" value="TruB_C_2"/>
    <property type="match status" value="1"/>
</dbReference>